<feature type="compositionally biased region" description="Basic and acidic residues" evidence="12">
    <location>
        <begin position="348"/>
        <end position="358"/>
    </location>
</feature>
<evidence type="ECO:0000256" key="5">
    <source>
        <dbReference type="ARBA" id="ARBA00022741"/>
    </source>
</evidence>
<accession>A0A7M5UV37</accession>
<dbReference type="EC" id="2.7.11.22" evidence="2"/>
<dbReference type="GO" id="GO:0010389">
    <property type="term" value="P:regulation of G2/M transition of mitotic cell cycle"/>
    <property type="evidence" value="ECO:0007669"/>
    <property type="project" value="TreeGrafter"/>
</dbReference>
<organism evidence="14 15">
    <name type="scientific">Clytia hemisphaerica</name>
    <dbReference type="NCBI Taxonomy" id="252671"/>
    <lineage>
        <taxon>Eukaryota</taxon>
        <taxon>Metazoa</taxon>
        <taxon>Cnidaria</taxon>
        <taxon>Hydrozoa</taxon>
        <taxon>Hydroidolina</taxon>
        <taxon>Leptothecata</taxon>
        <taxon>Obeliida</taxon>
        <taxon>Clytiidae</taxon>
        <taxon>Clytia</taxon>
    </lineage>
</organism>
<dbReference type="GO" id="GO:0005737">
    <property type="term" value="C:cytoplasm"/>
    <property type="evidence" value="ECO:0007669"/>
    <property type="project" value="TreeGrafter"/>
</dbReference>
<dbReference type="InterPro" id="IPR017441">
    <property type="entry name" value="Protein_kinase_ATP_BS"/>
</dbReference>
<evidence type="ECO:0000313" key="15">
    <source>
        <dbReference type="Proteomes" id="UP000594262"/>
    </source>
</evidence>
<evidence type="ECO:0000256" key="3">
    <source>
        <dbReference type="ARBA" id="ARBA00022527"/>
    </source>
</evidence>
<evidence type="ECO:0000256" key="6">
    <source>
        <dbReference type="ARBA" id="ARBA00022777"/>
    </source>
</evidence>
<dbReference type="PROSITE" id="PS50011">
    <property type="entry name" value="PROTEIN_KINASE_DOM"/>
    <property type="match status" value="1"/>
</dbReference>
<comment type="catalytic activity">
    <reaction evidence="9">
        <text>L-seryl-[protein] + ATP = O-phospho-L-seryl-[protein] + ADP + H(+)</text>
        <dbReference type="Rhea" id="RHEA:17989"/>
        <dbReference type="Rhea" id="RHEA-COMP:9863"/>
        <dbReference type="Rhea" id="RHEA-COMP:11604"/>
        <dbReference type="ChEBI" id="CHEBI:15378"/>
        <dbReference type="ChEBI" id="CHEBI:29999"/>
        <dbReference type="ChEBI" id="CHEBI:30616"/>
        <dbReference type="ChEBI" id="CHEBI:83421"/>
        <dbReference type="ChEBI" id="CHEBI:456216"/>
        <dbReference type="EC" id="2.7.11.22"/>
    </reaction>
</comment>
<dbReference type="GO" id="GO:0004693">
    <property type="term" value="F:cyclin-dependent protein serine/threonine kinase activity"/>
    <property type="evidence" value="ECO:0007669"/>
    <property type="project" value="UniProtKB-EC"/>
</dbReference>
<dbReference type="PANTHER" id="PTHR24056">
    <property type="entry name" value="CELL DIVISION PROTEIN KINASE"/>
    <property type="match status" value="1"/>
</dbReference>
<reference evidence="14" key="1">
    <citation type="submission" date="2021-01" db="UniProtKB">
        <authorList>
            <consortium name="EnsemblMetazoa"/>
        </authorList>
    </citation>
    <scope>IDENTIFICATION</scope>
</reference>
<evidence type="ECO:0000256" key="12">
    <source>
        <dbReference type="SAM" id="MobiDB-lite"/>
    </source>
</evidence>
<evidence type="ECO:0000256" key="7">
    <source>
        <dbReference type="ARBA" id="ARBA00022840"/>
    </source>
</evidence>
<dbReference type="AlphaFoldDB" id="A0A7M5UV37"/>
<proteinExistence type="inferred from homology"/>
<dbReference type="GO" id="GO:0000307">
    <property type="term" value="C:cyclin-dependent protein kinase holoenzyme complex"/>
    <property type="evidence" value="ECO:0007669"/>
    <property type="project" value="TreeGrafter"/>
</dbReference>
<evidence type="ECO:0000259" key="13">
    <source>
        <dbReference type="PROSITE" id="PS50011"/>
    </source>
</evidence>
<dbReference type="PROSITE" id="PS00107">
    <property type="entry name" value="PROTEIN_KINASE_ATP"/>
    <property type="match status" value="1"/>
</dbReference>
<dbReference type="SMART" id="SM00220">
    <property type="entry name" value="S_TKc"/>
    <property type="match status" value="1"/>
</dbReference>
<dbReference type="PANTHER" id="PTHR24056:SF472">
    <property type="entry name" value="CYCLIN-DEPENDENT KINASE 4, ISOFORM A"/>
    <property type="match status" value="1"/>
</dbReference>
<dbReference type="InterPro" id="IPR008271">
    <property type="entry name" value="Ser/Thr_kinase_AS"/>
</dbReference>
<dbReference type="GO" id="GO:0005524">
    <property type="term" value="F:ATP binding"/>
    <property type="evidence" value="ECO:0007669"/>
    <property type="project" value="UniProtKB-UniRule"/>
</dbReference>
<dbReference type="FunFam" id="1.10.510.10:FF:000624">
    <property type="entry name" value="Mitogen-activated protein kinase"/>
    <property type="match status" value="1"/>
</dbReference>
<feature type="region of interest" description="Disordered" evidence="12">
    <location>
        <begin position="399"/>
        <end position="474"/>
    </location>
</feature>
<protein>
    <recommendedName>
        <fullName evidence="2">cyclin-dependent kinase</fullName>
        <ecNumber evidence="2">2.7.11.22</ecNumber>
    </recommendedName>
</protein>
<dbReference type="GeneID" id="136798952"/>
<dbReference type="PROSITE" id="PS00108">
    <property type="entry name" value="PROTEIN_KINASE_ST"/>
    <property type="match status" value="1"/>
</dbReference>
<keyword evidence="5 10" id="KW-0547">Nucleotide-binding</keyword>
<feature type="region of interest" description="Disordered" evidence="12">
    <location>
        <begin position="339"/>
        <end position="358"/>
    </location>
</feature>
<dbReference type="InterPro" id="IPR000719">
    <property type="entry name" value="Prot_kinase_dom"/>
</dbReference>
<keyword evidence="7 10" id="KW-0067">ATP-binding</keyword>
<dbReference type="GO" id="GO:0000082">
    <property type="term" value="P:G1/S transition of mitotic cell cycle"/>
    <property type="evidence" value="ECO:0007669"/>
    <property type="project" value="TreeGrafter"/>
</dbReference>
<dbReference type="Proteomes" id="UP000594262">
    <property type="component" value="Unplaced"/>
</dbReference>
<feature type="domain" description="Protein kinase" evidence="13">
    <location>
        <begin position="5"/>
        <end position="298"/>
    </location>
</feature>
<evidence type="ECO:0000256" key="1">
    <source>
        <dbReference type="ARBA" id="ARBA00006485"/>
    </source>
</evidence>
<dbReference type="FunFam" id="3.30.200.20:FF:000124">
    <property type="entry name" value="Cyclin-dependent kinase 4"/>
    <property type="match status" value="1"/>
</dbReference>
<sequence>MDRNYEELAIIGRGAYGTVFKARDVENDRTVALKRVRIVNNTDEKGVPVSTLREITLLKQLDNYSHPNIVRMFDAFQTYSENHGSDGCESVLTIVFEHVDQDLSMFLQKYPAPALPEQLIKDLMYQMLSGLDYLHINRLIHRDIKPQNILITKNKQVKIADFGLARVYGFCKLITSVVVTLWYRSPELLLQCPYATLVDLWSVGAIMAEMYNRRPLFPGKSDVDQLQKVINIIGAPEQKEWPEKSSLPWKNFMNCKGINLRHLVPDISPEGLGLLKGLLVFDPSKRFNAQQSLAHPYFDDIDRGDSQDSGISSQILSEAEQIEEAKKSILSLSSSETVDSGVSSIHDSSAHGDYRSLSRTDSGICVSPTLSNGNVSNADLHDCCSTSSLNDCINNHTSYEEARESPKRVFPADNDDDSILKPVPNNNDNFAKQGSPAGKKHDSLTKNEKRVLNEDDDNVSKSPPRKLQRRNEND</sequence>
<keyword evidence="3 11" id="KW-0723">Serine/threonine-protein kinase</keyword>
<dbReference type="GO" id="GO:0005634">
    <property type="term" value="C:nucleus"/>
    <property type="evidence" value="ECO:0007669"/>
    <property type="project" value="TreeGrafter"/>
</dbReference>
<feature type="binding site" evidence="10">
    <location>
        <position position="34"/>
    </location>
    <ligand>
        <name>ATP</name>
        <dbReference type="ChEBI" id="CHEBI:30616"/>
    </ligand>
</feature>
<evidence type="ECO:0000256" key="4">
    <source>
        <dbReference type="ARBA" id="ARBA00022679"/>
    </source>
</evidence>
<evidence type="ECO:0000256" key="11">
    <source>
        <dbReference type="RuleBase" id="RU000304"/>
    </source>
</evidence>
<dbReference type="GO" id="GO:0007165">
    <property type="term" value="P:signal transduction"/>
    <property type="evidence" value="ECO:0007669"/>
    <property type="project" value="TreeGrafter"/>
</dbReference>
<dbReference type="Pfam" id="PF00069">
    <property type="entry name" value="Pkinase"/>
    <property type="match status" value="1"/>
</dbReference>
<comment type="catalytic activity">
    <reaction evidence="8">
        <text>L-threonyl-[protein] + ATP = O-phospho-L-threonyl-[protein] + ADP + H(+)</text>
        <dbReference type="Rhea" id="RHEA:46608"/>
        <dbReference type="Rhea" id="RHEA-COMP:11060"/>
        <dbReference type="Rhea" id="RHEA-COMP:11605"/>
        <dbReference type="ChEBI" id="CHEBI:15378"/>
        <dbReference type="ChEBI" id="CHEBI:30013"/>
        <dbReference type="ChEBI" id="CHEBI:30616"/>
        <dbReference type="ChEBI" id="CHEBI:61977"/>
        <dbReference type="ChEBI" id="CHEBI:456216"/>
        <dbReference type="EC" id="2.7.11.22"/>
    </reaction>
</comment>
<evidence type="ECO:0000313" key="14">
    <source>
        <dbReference type="EnsemblMetazoa" id="CLYHEMP004983.1"/>
    </source>
</evidence>
<feature type="compositionally biased region" description="Basic and acidic residues" evidence="12">
    <location>
        <begin position="439"/>
        <end position="453"/>
    </location>
</feature>
<evidence type="ECO:0000256" key="10">
    <source>
        <dbReference type="PROSITE-ProRule" id="PRU10141"/>
    </source>
</evidence>
<dbReference type="EnsemblMetazoa" id="CLYHEMT004983.1">
    <property type="protein sequence ID" value="CLYHEMP004983.1"/>
    <property type="gene ID" value="CLYHEMG004983"/>
</dbReference>
<evidence type="ECO:0000256" key="9">
    <source>
        <dbReference type="ARBA" id="ARBA00048367"/>
    </source>
</evidence>
<comment type="similarity">
    <text evidence="1">Belongs to the protein kinase superfamily. CMGC Ser/Thr protein kinase family. CDC2/CDKX subfamily.</text>
</comment>
<dbReference type="RefSeq" id="XP_066911729.1">
    <property type="nucleotide sequence ID" value="XM_067055628.1"/>
</dbReference>
<dbReference type="GO" id="GO:0030332">
    <property type="term" value="F:cyclin binding"/>
    <property type="evidence" value="ECO:0007669"/>
    <property type="project" value="TreeGrafter"/>
</dbReference>
<dbReference type="InterPro" id="IPR011009">
    <property type="entry name" value="Kinase-like_dom_sf"/>
</dbReference>
<name>A0A7M5UV37_9CNID</name>
<evidence type="ECO:0000256" key="8">
    <source>
        <dbReference type="ARBA" id="ARBA00047811"/>
    </source>
</evidence>
<dbReference type="Gene3D" id="3.30.200.20">
    <property type="entry name" value="Phosphorylase Kinase, domain 1"/>
    <property type="match status" value="1"/>
</dbReference>
<dbReference type="SUPFAM" id="SSF56112">
    <property type="entry name" value="Protein kinase-like (PK-like)"/>
    <property type="match status" value="1"/>
</dbReference>
<dbReference type="InterPro" id="IPR050108">
    <property type="entry name" value="CDK"/>
</dbReference>
<keyword evidence="4" id="KW-0808">Transferase</keyword>
<dbReference type="Gene3D" id="1.10.510.10">
    <property type="entry name" value="Transferase(Phosphotransferase) domain 1"/>
    <property type="match status" value="1"/>
</dbReference>
<evidence type="ECO:0000256" key="2">
    <source>
        <dbReference type="ARBA" id="ARBA00012425"/>
    </source>
</evidence>
<keyword evidence="6" id="KW-0418">Kinase</keyword>
<keyword evidence="15" id="KW-1185">Reference proteome</keyword>
<dbReference type="OrthoDB" id="1732493at2759"/>
<dbReference type="GO" id="GO:0010468">
    <property type="term" value="P:regulation of gene expression"/>
    <property type="evidence" value="ECO:0007669"/>
    <property type="project" value="TreeGrafter"/>
</dbReference>